<comment type="caution">
    <text evidence="1">The sequence shown here is derived from an EMBL/GenBank/DDBJ whole genome shotgun (WGS) entry which is preliminary data.</text>
</comment>
<accession>A0ACB8ES38</accession>
<keyword evidence="2" id="KW-1185">Reference proteome</keyword>
<reference evidence="1" key="1">
    <citation type="submission" date="2021-08" db="EMBL/GenBank/DDBJ databases">
        <title>The first chromosome-level gecko genome reveals the dynamic sex chromosomes of Neotropical dwarf geckos (Sphaerodactylidae: Sphaerodactylus).</title>
        <authorList>
            <person name="Pinto B.J."/>
            <person name="Keating S.E."/>
            <person name="Gamble T."/>
        </authorList>
    </citation>
    <scope>NUCLEOTIDE SEQUENCE</scope>
    <source>
        <strain evidence="1">TG3544</strain>
    </source>
</reference>
<proteinExistence type="predicted"/>
<evidence type="ECO:0000313" key="1">
    <source>
        <dbReference type="EMBL" id="KAH7995422.1"/>
    </source>
</evidence>
<sequence>MASSGAPGTRMTSSVSINISTPSFYSPQKKFAPVVAPKPKVNPFKSGGAGPGNGLDQMPPPPAGACAQVGKVGEIPTATAPSLIEERGSKSLSSRANTLLLVDSLKLRELEKGGLSSLSLHSVPLTLLEYHMV</sequence>
<dbReference type="Proteomes" id="UP000827872">
    <property type="component" value="Linkage Group LG07"/>
</dbReference>
<evidence type="ECO:0000313" key="2">
    <source>
        <dbReference type="Proteomes" id="UP000827872"/>
    </source>
</evidence>
<organism evidence="1 2">
    <name type="scientific">Sphaerodactylus townsendi</name>
    <dbReference type="NCBI Taxonomy" id="933632"/>
    <lineage>
        <taxon>Eukaryota</taxon>
        <taxon>Metazoa</taxon>
        <taxon>Chordata</taxon>
        <taxon>Craniata</taxon>
        <taxon>Vertebrata</taxon>
        <taxon>Euteleostomi</taxon>
        <taxon>Lepidosauria</taxon>
        <taxon>Squamata</taxon>
        <taxon>Bifurcata</taxon>
        <taxon>Gekkota</taxon>
        <taxon>Sphaerodactylidae</taxon>
        <taxon>Sphaerodactylus</taxon>
    </lineage>
</organism>
<name>A0ACB8ES38_9SAUR</name>
<gene>
    <name evidence="1" type="ORF">K3G42_025439</name>
</gene>
<dbReference type="EMBL" id="CM037620">
    <property type="protein sequence ID" value="KAH7995422.1"/>
    <property type="molecule type" value="Genomic_DNA"/>
</dbReference>
<protein>
    <submittedName>
        <fullName evidence="1">Uncharacterized protein</fullName>
    </submittedName>
</protein>